<evidence type="ECO:0000256" key="1">
    <source>
        <dbReference type="SAM" id="Phobius"/>
    </source>
</evidence>
<dbReference type="EMBL" id="JARJCW010000003">
    <property type="protein sequence ID" value="KAJ7227292.1"/>
    <property type="molecule type" value="Genomic_DNA"/>
</dbReference>
<dbReference type="Pfam" id="PF01757">
    <property type="entry name" value="Acyl_transf_3"/>
    <property type="match status" value="1"/>
</dbReference>
<keyword evidence="3" id="KW-0012">Acyltransferase</keyword>
<feature type="domain" description="Acyltransferase 3" evidence="2">
    <location>
        <begin position="23"/>
        <end position="376"/>
    </location>
</feature>
<keyword evidence="3" id="KW-0808">Transferase</keyword>
<keyword evidence="4" id="KW-1185">Reference proteome</keyword>
<gene>
    <name evidence="3" type="ORF">GGX14DRAFT_629246</name>
</gene>
<feature type="transmembrane region" description="Helical" evidence="1">
    <location>
        <begin position="110"/>
        <end position="131"/>
    </location>
</feature>
<feature type="transmembrane region" description="Helical" evidence="1">
    <location>
        <begin position="334"/>
        <end position="352"/>
    </location>
</feature>
<dbReference type="GO" id="GO:0016747">
    <property type="term" value="F:acyltransferase activity, transferring groups other than amino-acyl groups"/>
    <property type="evidence" value="ECO:0007669"/>
    <property type="project" value="InterPro"/>
</dbReference>
<feature type="transmembrane region" description="Helical" evidence="1">
    <location>
        <begin position="151"/>
        <end position="171"/>
    </location>
</feature>
<keyword evidence="1" id="KW-1133">Transmembrane helix</keyword>
<organism evidence="3 4">
    <name type="scientific">Mycena pura</name>
    <dbReference type="NCBI Taxonomy" id="153505"/>
    <lineage>
        <taxon>Eukaryota</taxon>
        <taxon>Fungi</taxon>
        <taxon>Dikarya</taxon>
        <taxon>Basidiomycota</taxon>
        <taxon>Agaricomycotina</taxon>
        <taxon>Agaricomycetes</taxon>
        <taxon>Agaricomycetidae</taxon>
        <taxon>Agaricales</taxon>
        <taxon>Marasmiineae</taxon>
        <taxon>Mycenaceae</taxon>
        <taxon>Mycena</taxon>
    </lineage>
</organism>
<feature type="transmembrane region" description="Helical" evidence="1">
    <location>
        <begin position="31"/>
        <end position="53"/>
    </location>
</feature>
<name>A0AAD6YRR9_9AGAR</name>
<feature type="transmembrane region" description="Helical" evidence="1">
    <location>
        <begin position="65"/>
        <end position="89"/>
    </location>
</feature>
<dbReference type="InterPro" id="IPR002656">
    <property type="entry name" value="Acyl_transf_3_dom"/>
</dbReference>
<comment type="caution">
    <text evidence="3">The sequence shown here is derived from an EMBL/GenBank/DDBJ whole genome shotgun (WGS) entry which is preliminary data.</text>
</comment>
<dbReference type="PANTHER" id="PTHR36927:SF4">
    <property type="entry name" value="BLR5718 PROTEIN"/>
    <property type="match status" value="1"/>
</dbReference>
<dbReference type="InterPro" id="IPR050623">
    <property type="entry name" value="Glucan_succinyl_AcylTrfase"/>
</dbReference>
<reference evidence="3" key="1">
    <citation type="submission" date="2023-03" db="EMBL/GenBank/DDBJ databases">
        <title>Massive genome expansion in bonnet fungi (Mycena s.s.) driven by repeated elements and novel gene families across ecological guilds.</title>
        <authorList>
            <consortium name="Lawrence Berkeley National Laboratory"/>
            <person name="Harder C.B."/>
            <person name="Miyauchi S."/>
            <person name="Viragh M."/>
            <person name="Kuo A."/>
            <person name="Thoen E."/>
            <person name="Andreopoulos B."/>
            <person name="Lu D."/>
            <person name="Skrede I."/>
            <person name="Drula E."/>
            <person name="Henrissat B."/>
            <person name="Morin E."/>
            <person name="Kohler A."/>
            <person name="Barry K."/>
            <person name="LaButti K."/>
            <person name="Morin E."/>
            <person name="Salamov A."/>
            <person name="Lipzen A."/>
            <person name="Mereny Z."/>
            <person name="Hegedus B."/>
            <person name="Baldrian P."/>
            <person name="Stursova M."/>
            <person name="Weitz H."/>
            <person name="Taylor A."/>
            <person name="Grigoriev I.V."/>
            <person name="Nagy L.G."/>
            <person name="Martin F."/>
            <person name="Kauserud H."/>
        </authorList>
    </citation>
    <scope>NUCLEOTIDE SEQUENCE</scope>
    <source>
        <strain evidence="3">9144</strain>
    </source>
</reference>
<evidence type="ECO:0000259" key="2">
    <source>
        <dbReference type="Pfam" id="PF01757"/>
    </source>
</evidence>
<sequence length="389" mass="42757">MSGDPEGELAALLPRLIRDSRVHSLDNLRSALIALVIFHHAALPFGGIGFWPYMSPYHGTNSSVVVLILFVLLNQSYFMGTLFFIAGHFSAWAASNRTWRKFCADKFKRLGIPAVVYTLFVQPLNIVLVQSAKHSPILPVLRTYYANLNGVRGPVWFIAVLLLFDLVYIVVRTCLPPLSFLVPSSATQYRATAVVGIACVIVCSFLIRISHPIGHESPPFQLQLAYASQYVFAYAAGTSLSKIQQYLLVSHPAGRLALTYLLAIFSISLVGTVAHMTHNESLFVGGANPFAFFLAAWNEICFYFIGTALYSLFHDSEHSTRRWGNTARYSYGAFLLHAPVVVALQILVDGAMRTVHGVVKTLVVGVLGVCISWAGAWLLIRIPGVAKVV</sequence>
<keyword evidence="1" id="KW-0812">Transmembrane</keyword>
<feature type="transmembrane region" description="Helical" evidence="1">
    <location>
        <begin position="230"/>
        <end position="249"/>
    </location>
</feature>
<feature type="transmembrane region" description="Helical" evidence="1">
    <location>
        <begin position="256"/>
        <end position="278"/>
    </location>
</feature>
<evidence type="ECO:0000313" key="4">
    <source>
        <dbReference type="Proteomes" id="UP001219525"/>
    </source>
</evidence>
<evidence type="ECO:0000313" key="3">
    <source>
        <dbReference type="EMBL" id="KAJ7227292.1"/>
    </source>
</evidence>
<protein>
    <submittedName>
        <fullName evidence="3">Acyltransferase 3</fullName>
    </submittedName>
</protein>
<proteinExistence type="predicted"/>
<keyword evidence="1" id="KW-0472">Membrane</keyword>
<dbReference type="PANTHER" id="PTHR36927">
    <property type="entry name" value="BLR4337 PROTEIN"/>
    <property type="match status" value="1"/>
</dbReference>
<feature type="transmembrane region" description="Helical" evidence="1">
    <location>
        <begin position="290"/>
        <end position="313"/>
    </location>
</feature>
<feature type="transmembrane region" description="Helical" evidence="1">
    <location>
        <begin position="191"/>
        <end position="210"/>
    </location>
</feature>
<dbReference type="AlphaFoldDB" id="A0AAD6YRR9"/>
<dbReference type="Proteomes" id="UP001219525">
    <property type="component" value="Unassembled WGS sequence"/>
</dbReference>
<accession>A0AAD6YRR9</accession>
<feature type="transmembrane region" description="Helical" evidence="1">
    <location>
        <begin position="358"/>
        <end position="380"/>
    </location>
</feature>